<sequence>MSDNPKEAAKEMKNMFICADVLFGVFKFCGPFVLGLKVALLSDRFELLVDAHFERTEWSLGLLDIRRATDGNGAEIVKIVGIDEVERRLSIPQIPLPNNVIGFECIRISYYDQNVIEFLRSIRRLFDSSGTNLFAEIDEDQTHTWEKISQEIWPLISDKICGLVLDAYDLNRLRQFSPTFLSNCAKLRTITSVYSVLEFPADGSANASSGRALAKWLHTPRWDGLPKAFLNAVDRLSFIIKIWLDISDHTVPFELLNNLTGERLVWRRLNKNHWLMTRCPIERDDDKWAKWEKEAFEYFGCQWNHISIEFNDNDISDGQSPNKLPALTEQSSDCPDEAKLEDAFGAGEPIDNVAFNQFDNGNEDE</sequence>
<dbReference type="AlphaFoldDB" id="A0A183C735"/>
<keyword evidence="1" id="KW-1185">Reference proteome</keyword>
<reference evidence="1" key="1">
    <citation type="submission" date="2013-12" db="EMBL/GenBank/DDBJ databases">
        <authorList>
            <person name="Aslett M."/>
        </authorList>
    </citation>
    <scope>NUCLEOTIDE SEQUENCE [LARGE SCALE GENOMIC DNA]</scope>
    <source>
        <strain evidence="1">Lindley</strain>
    </source>
</reference>
<accession>A0A183C735</accession>
<evidence type="ECO:0000313" key="2">
    <source>
        <dbReference type="WBParaSite" id="GPLIN_000868100"/>
    </source>
</evidence>
<protein>
    <submittedName>
        <fullName evidence="2">F-box domain-containing protein</fullName>
    </submittedName>
</protein>
<name>A0A183C735_GLOPA</name>
<dbReference type="Proteomes" id="UP000050741">
    <property type="component" value="Unassembled WGS sequence"/>
</dbReference>
<reference evidence="2" key="3">
    <citation type="submission" date="2016-06" db="UniProtKB">
        <authorList>
            <consortium name="WormBaseParasite"/>
        </authorList>
    </citation>
    <scope>IDENTIFICATION</scope>
</reference>
<reference evidence="1" key="2">
    <citation type="submission" date="2014-05" db="EMBL/GenBank/DDBJ databases">
        <title>The genome and life-stage specific transcriptomes of Globodera pallida elucidate key aspects of plant parasitism by a cyst nematode.</title>
        <authorList>
            <person name="Cotton J.A."/>
            <person name="Lilley C.J."/>
            <person name="Jones L.M."/>
            <person name="Kikuchi T."/>
            <person name="Reid A.J."/>
            <person name="Thorpe P."/>
            <person name="Tsai I.J."/>
            <person name="Beasley H."/>
            <person name="Blok V."/>
            <person name="Cock P.J.A."/>
            <person name="Van den Akker S.E."/>
            <person name="Holroyd N."/>
            <person name="Hunt M."/>
            <person name="Mantelin S."/>
            <person name="Naghra H."/>
            <person name="Pain A."/>
            <person name="Palomares-Rius J.E."/>
            <person name="Zarowiecki M."/>
            <person name="Berriman M."/>
            <person name="Jones J.T."/>
            <person name="Urwin P.E."/>
        </authorList>
    </citation>
    <scope>NUCLEOTIDE SEQUENCE [LARGE SCALE GENOMIC DNA]</scope>
    <source>
        <strain evidence="1">Lindley</strain>
    </source>
</reference>
<dbReference type="WBParaSite" id="GPLIN_000868100">
    <property type="protein sequence ID" value="GPLIN_000868100"/>
    <property type="gene ID" value="GPLIN_000868100"/>
</dbReference>
<evidence type="ECO:0000313" key="1">
    <source>
        <dbReference type="Proteomes" id="UP000050741"/>
    </source>
</evidence>
<organism evidence="1 2">
    <name type="scientific">Globodera pallida</name>
    <name type="common">Potato cyst nematode worm</name>
    <name type="synonym">Heterodera pallida</name>
    <dbReference type="NCBI Taxonomy" id="36090"/>
    <lineage>
        <taxon>Eukaryota</taxon>
        <taxon>Metazoa</taxon>
        <taxon>Ecdysozoa</taxon>
        <taxon>Nematoda</taxon>
        <taxon>Chromadorea</taxon>
        <taxon>Rhabditida</taxon>
        <taxon>Tylenchina</taxon>
        <taxon>Tylenchomorpha</taxon>
        <taxon>Tylenchoidea</taxon>
        <taxon>Heteroderidae</taxon>
        <taxon>Heteroderinae</taxon>
        <taxon>Globodera</taxon>
    </lineage>
</organism>
<proteinExistence type="predicted"/>